<evidence type="ECO:0000256" key="2">
    <source>
        <dbReference type="ARBA" id="ARBA00022670"/>
    </source>
</evidence>
<dbReference type="InterPro" id="IPR050626">
    <property type="entry name" value="Peptidase_M16"/>
</dbReference>
<dbReference type="SUPFAM" id="SSF63411">
    <property type="entry name" value="LuxS/MPP-like metallohydrolase"/>
    <property type="match status" value="2"/>
</dbReference>
<accession>A0ABW5N3I2</accession>
<evidence type="ECO:0000313" key="10">
    <source>
        <dbReference type="Proteomes" id="UP001597526"/>
    </source>
</evidence>
<dbReference type="PANTHER" id="PTHR43690">
    <property type="entry name" value="NARDILYSIN"/>
    <property type="match status" value="1"/>
</dbReference>
<dbReference type="Pfam" id="PF05193">
    <property type="entry name" value="Peptidase_M16_C"/>
    <property type="match status" value="1"/>
</dbReference>
<sequence>MKRNTIRLLALMISSFSLSQDLSIKNNLRVDDDFNSEGILHFKPANTNSQLDSLQLKYNHYTLQNGLEVILQPDKNVNEVSVEFWIRDGTAIDNPNEYGLQHFFEHVMPYNKMDSVSKKVFFDSYLKGSNAQVKKDFSRFYLKVIPEGINLALERASGRLIAGANAITENRIEYERKKVLLEIKRNAKNPHWSAEGSLAISEGTFGKGHPYAANGYGKLENNRAFSVNDFKRRYEEIIFSENIILFVVGNFDMSRVKKLVHQYFSKVESKKRLVNEVSKHIVPSNDGISMKTSHQNDSLNTMVFSWAIPNYQLKDDAVLRLISAHLNNSFKAKNYFPFTVIKSGAYADMYKTAGQFHLRIQFPNANDSIQIEKFILGRIKRLVKKNLTVRDLGLAKESEIMDIKEMRENLGFQWSRTALLGESLLYYDNPNAYFERLQIQQGLTAKQVRKVFKKWMVPKPFRILFSPNIE</sequence>
<dbReference type="InterPro" id="IPR007863">
    <property type="entry name" value="Peptidase_M16_C"/>
</dbReference>
<comment type="caution">
    <text evidence="9">The sequence shown here is derived from an EMBL/GenBank/DDBJ whole genome shotgun (WGS) entry which is preliminary data.</text>
</comment>
<keyword evidence="3" id="KW-0378">Hydrolase</keyword>
<feature type="chain" id="PRO_5046008748" evidence="6">
    <location>
        <begin position="20"/>
        <end position="470"/>
    </location>
</feature>
<evidence type="ECO:0000313" key="9">
    <source>
        <dbReference type="EMBL" id="MFD2589158.1"/>
    </source>
</evidence>
<keyword evidence="10" id="KW-1185">Reference proteome</keyword>
<dbReference type="Pfam" id="PF00675">
    <property type="entry name" value="Peptidase_M16"/>
    <property type="match status" value="1"/>
</dbReference>
<dbReference type="PANTHER" id="PTHR43690:SF17">
    <property type="entry name" value="PROTEIN YHJJ"/>
    <property type="match status" value="1"/>
</dbReference>
<evidence type="ECO:0000256" key="5">
    <source>
        <dbReference type="ARBA" id="ARBA00023049"/>
    </source>
</evidence>
<feature type="domain" description="Peptidase M16 C-terminal" evidence="8">
    <location>
        <begin position="225"/>
        <end position="397"/>
    </location>
</feature>
<reference evidence="10" key="1">
    <citation type="journal article" date="2019" name="Int. J. Syst. Evol. Microbiol.">
        <title>The Global Catalogue of Microorganisms (GCM) 10K type strain sequencing project: providing services to taxonomists for standard genome sequencing and annotation.</title>
        <authorList>
            <consortium name="The Broad Institute Genomics Platform"/>
            <consortium name="The Broad Institute Genome Sequencing Center for Infectious Disease"/>
            <person name="Wu L."/>
            <person name="Ma J."/>
        </authorList>
    </citation>
    <scope>NUCLEOTIDE SEQUENCE [LARGE SCALE GENOMIC DNA]</scope>
    <source>
        <strain evidence="10">KCTC 52368</strain>
    </source>
</reference>
<organism evidence="9 10">
    <name type="scientific">Croceitalea marina</name>
    <dbReference type="NCBI Taxonomy" id="1775166"/>
    <lineage>
        <taxon>Bacteria</taxon>
        <taxon>Pseudomonadati</taxon>
        <taxon>Bacteroidota</taxon>
        <taxon>Flavobacteriia</taxon>
        <taxon>Flavobacteriales</taxon>
        <taxon>Flavobacteriaceae</taxon>
        <taxon>Croceitalea</taxon>
    </lineage>
</organism>
<evidence type="ECO:0000256" key="6">
    <source>
        <dbReference type="SAM" id="SignalP"/>
    </source>
</evidence>
<name>A0ABW5N3I2_9FLAO</name>
<dbReference type="Proteomes" id="UP001597526">
    <property type="component" value="Unassembled WGS sequence"/>
</dbReference>
<comment type="similarity">
    <text evidence="1">Belongs to the peptidase M16 family.</text>
</comment>
<dbReference type="Gene3D" id="3.30.830.10">
    <property type="entry name" value="Metalloenzyme, LuxS/M16 peptidase-like"/>
    <property type="match status" value="2"/>
</dbReference>
<evidence type="ECO:0000259" key="7">
    <source>
        <dbReference type="Pfam" id="PF00675"/>
    </source>
</evidence>
<evidence type="ECO:0000256" key="4">
    <source>
        <dbReference type="ARBA" id="ARBA00022833"/>
    </source>
</evidence>
<keyword evidence="4" id="KW-0862">Zinc</keyword>
<keyword evidence="5" id="KW-0482">Metalloprotease</keyword>
<dbReference type="EMBL" id="JBHULB010000083">
    <property type="protein sequence ID" value="MFD2589158.1"/>
    <property type="molecule type" value="Genomic_DNA"/>
</dbReference>
<proteinExistence type="inferred from homology"/>
<dbReference type="InterPro" id="IPR011765">
    <property type="entry name" value="Pept_M16_N"/>
</dbReference>
<protein>
    <submittedName>
        <fullName evidence="9">M16 family metallopeptidase</fullName>
    </submittedName>
</protein>
<evidence type="ECO:0000256" key="3">
    <source>
        <dbReference type="ARBA" id="ARBA00022801"/>
    </source>
</evidence>
<keyword evidence="6" id="KW-0732">Signal</keyword>
<keyword evidence="2" id="KW-0645">Protease</keyword>
<dbReference type="InterPro" id="IPR011249">
    <property type="entry name" value="Metalloenz_LuxS/M16"/>
</dbReference>
<feature type="domain" description="Peptidase M16 N-terminal" evidence="7">
    <location>
        <begin position="69"/>
        <end position="191"/>
    </location>
</feature>
<evidence type="ECO:0000256" key="1">
    <source>
        <dbReference type="ARBA" id="ARBA00007261"/>
    </source>
</evidence>
<evidence type="ECO:0000259" key="8">
    <source>
        <dbReference type="Pfam" id="PF05193"/>
    </source>
</evidence>
<gene>
    <name evidence="9" type="ORF">ACFSQJ_19700</name>
</gene>
<dbReference type="RefSeq" id="WP_377768634.1">
    <property type="nucleotide sequence ID" value="NZ_JBHULB010000083.1"/>
</dbReference>
<feature type="signal peptide" evidence="6">
    <location>
        <begin position="1"/>
        <end position="19"/>
    </location>
</feature>